<evidence type="ECO:0000313" key="6">
    <source>
        <dbReference type="EMBL" id="UOF92349.1"/>
    </source>
</evidence>
<sequence>MKPHQVKGWLNPKIDDPELYHQQVKQVCDAYHEASELAEQGVHVLCTDEKTGIQALERAQATKPMKPGQVERVEQEYIRHGTTSLTASRDVVTGQLIAPMIQATRNEADFVEHIRQVVRHDPTAPYLLVMDQLNTHKSESLVRFVAAECGIPEEALGEKGKSGVLKTMESRAAFLTDPSHRIRVIYTPKHSSWLNQIECWFSILSRRLLNKRASFVSVEDLEQRIAAFIDYYNEHLAKPFRWTYAGKLLKM</sequence>
<dbReference type="Proteomes" id="UP000830167">
    <property type="component" value="Chromosome"/>
</dbReference>
<accession>A0ABY4CHT9</accession>
<proteinExistence type="predicted"/>
<keyword evidence="7" id="KW-1185">Reference proteome</keyword>
<evidence type="ECO:0000313" key="5">
    <source>
        <dbReference type="EMBL" id="UOF91045.1"/>
    </source>
</evidence>
<reference evidence="3" key="1">
    <citation type="submission" date="2021-12" db="EMBL/GenBank/DDBJ databases">
        <title>Alicyclobacillaceae gen. nov., sp. nov., isolated from chalcocite enrichment system.</title>
        <authorList>
            <person name="Jiang Z."/>
        </authorList>
    </citation>
    <scope>NUCLEOTIDE SEQUENCE</scope>
    <source>
        <strain evidence="3">MYW30-H2</strain>
    </source>
</reference>
<dbReference type="EMBL" id="CP089291">
    <property type="protein sequence ID" value="UOF90204.1"/>
    <property type="molecule type" value="Genomic_DNA"/>
</dbReference>
<protein>
    <submittedName>
        <fullName evidence="3">Transposase</fullName>
    </submittedName>
</protein>
<dbReference type="Pfam" id="PF13358">
    <property type="entry name" value="DDE_3"/>
    <property type="match status" value="1"/>
</dbReference>
<evidence type="ECO:0000259" key="1">
    <source>
        <dbReference type="Pfam" id="PF13358"/>
    </source>
</evidence>
<organism evidence="3 7">
    <name type="scientific">Fodinisporobacter ferrooxydans</name>
    <dbReference type="NCBI Taxonomy" id="2901836"/>
    <lineage>
        <taxon>Bacteria</taxon>
        <taxon>Bacillati</taxon>
        <taxon>Bacillota</taxon>
        <taxon>Bacilli</taxon>
        <taxon>Bacillales</taxon>
        <taxon>Alicyclobacillaceae</taxon>
        <taxon>Fodinisporobacter</taxon>
    </lineage>
</organism>
<dbReference type="InterPro" id="IPR036397">
    <property type="entry name" value="RNaseH_sf"/>
</dbReference>
<dbReference type="EMBL" id="CP089291">
    <property type="protein sequence ID" value="UOF88760.1"/>
    <property type="molecule type" value="Genomic_DNA"/>
</dbReference>
<dbReference type="Gene3D" id="3.30.420.10">
    <property type="entry name" value="Ribonuclease H-like superfamily/Ribonuclease H"/>
    <property type="match status" value="1"/>
</dbReference>
<name>A0ABY4CHT9_9BACL</name>
<dbReference type="EMBL" id="CP089291">
    <property type="protein sequence ID" value="UOF89584.1"/>
    <property type="molecule type" value="Genomic_DNA"/>
</dbReference>
<dbReference type="EMBL" id="CP089291">
    <property type="protein sequence ID" value="UOF91045.1"/>
    <property type="molecule type" value="Genomic_DNA"/>
</dbReference>
<dbReference type="InterPro" id="IPR038717">
    <property type="entry name" value="Tc1-like_DDE_dom"/>
</dbReference>
<dbReference type="RefSeq" id="WP_347435439.1">
    <property type="nucleotide sequence ID" value="NZ_CP089291.1"/>
</dbReference>
<evidence type="ECO:0000313" key="4">
    <source>
        <dbReference type="EMBL" id="UOF90204.1"/>
    </source>
</evidence>
<feature type="domain" description="Tc1-like transposase DDE" evidence="1">
    <location>
        <begin position="44"/>
        <end position="221"/>
    </location>
</feature>
<evidence type="ECO:0000313" key="2">
    <source>
        <dbReference type="EMBL" id="UOF88760.1"/>
    </source>
</evidence>
<evidence type="ECO:0000313" key="3">
    <source>
        <dbReference type="EMBL" id="UOF89584.1"/>
    </source>
</evidence>
<gene>
    <name evidence="5" type="ORF">LSG31_01825</name>
    <name evidence="6" type="ORF">LSG31_09390</name>
    <name evidence="2" type="ORF">LSG31_12465</name>
    <name evidence="3" type="ORF">LSG31_17100</name>
    <name evidence="4" type="ORF">LSG31_20450</name>
</gene>
<evidence type="ECO:0000313" key="7">
    <source>
        <dbReference type="Proteomes" id="UP000830167"/>
    </source>
</evidence>
<dbReference type="EMBL" id="CP089291">
    <property type="protein sequence ID" value="UOF92349.1"/>
    <property type="molecule type" value="Genomic_DNA"/>
</dbReference>